<evidence type="ECO:0000313" key="1">
    <source>
        <dbReference type="EMBL" id="KAJ9108259.1"/>
    </source>
</evidence>
<sequence length="264" mass="29058">MGWLSSKLRGDRNPIHAEDSDDDTDLKQAINTGQISSNAQLDSTADLPLLSGTDLQVRYEIGLAGRLSTNLVVKRLEAPATWITQYWIKISEWKKEPDFVFHDEHRAGPVIGSGVMRKRNHDMTLRIGGTGTLGDHQDGALLAKVNQDKKYRDSGYTLKIPTSSGNGSRIYHFARTQSTADGVKGFMGKLAFYNWLITNVRKETVGLYLENTKGAISLTRGAFTINPNTLDGESDTLFVMLGLVAIMERARRDLTLATTIAASA</sequence>
<gene>
    <name evidence="1" type="ORF">QFC19_002507</name>
</gene>
<accession>A0ACC2WAK6</accession>
<organism evidence="1 2">
    <name type="scientific">Naganishia cerealis</name>
    <dbReference type="NCBI Taxonomy" id="610337"/>
    <lineage>
        <taxon>Eukaryota</taxon>
        <taxon>Fungi</taxon>
        <taxon>Dikarya</taxon>
        <taxon>Basidiomycota</taxon>
        <taxon>Agaricomycotina</taxon>
        <taxon>Tremellomycetes</taxon>
        <taxon>Filobasidiales</taxon>
        <taxon>Filobasidiaceae</taxon>
        <taxon>Naganishia</taxon>
    </lineage>
</organism>
<keyword evidence="2" id="KW-1185">Reference proteome</keyword>
<comment type="caution">
    <text evidence="1">The sequence shown here is derived from an EMBL/GenBank/DDBJ whole genome shotgun (WGS) entry which is preliminary data.</text>
</comment>
<protein>
    <submittedName>
        <fullName evidence="1">Uncharacterized protein</fullName>
    </submittedName>
</protein>
<name>A0ACC2WAK6_9TREE</name>
<evidence type="ECO:0000313" key="2">
    <source>
        <dbReference type="Proteomes" id="UP001241377"/>
    </source>
</evidence>
<reference evidence="1" key="1">
    <citation type="submission" date="2023-04" db="EMBL/GenBank/DDBJ databases">
        <title>Draft Genome sequencing of Naganishia species isolated from polar environments using Oxford Nanopore Technology.</title>
        <authorList>
            <person name="Leo P."/>
            <person name="Venkateswaran K."/>
        </authorList>
    </citation>
    <scope>NUCLEOTIDE SEQUENCE</scope>
    <source>
        <strain evidence="1">MNA-CCFEE 5261</strain>
    </source>
</reference>
<dbReference type="Proteomes" id="UP001241377">
    <property type="component" value="Unassembled WGS sequence"/>
</dbReference>
<proteinExistence type="predicted"/>
<dbReference type="EMBL" id="JASBWR010000021">
    <property type="protein sequence ID" value="KAJ9108259.1"/>
    <property type="molecule type" value="Genomic_DNA"/>
</dbReference>